<feature type="transmembrane region" description="Helical" evidence="5">
    <location>
        <begin position="112"/>
        <end position="130"/>
    </location>
</feature>
<feature type="domain" description="VanZ-like" evidence="6">
    <location>
        <begin position="50"/>
        <end position="193"/>
    </location>
</feature>
<dbReference type="InterPro" id="IPR021192">
    <property type="entry name" value="UCP031578_Vanz/RDD"/>
</dbReference>
<feature type="transmembrane region" description="Helical" evidence="5">
    <location>
        <begin position="176"/>
        <end position="198"/>
    </location>
</feature>
<evidence type="ECO:0000256" key="5">
    <source>
        <dbReference type="SAM" id="Phobius"/>
    </source>
</evidence>
<dbReference type="PIRSF" id="PIRSF031578">
    <property type="entry name" value="Uncharacterised_Vanz_RDD-cont"/>
    <property type="match status" value="1"/>
</dbReference>
<dbReference type="Pfam" id="PF06271">
    <property type="entry name" value="RDD"/>
    <property type="match status" value="1"/>
</dbReference>
<evidence type="ECO:0000256" key="1">
    <source>
        <dbReference type="ARBA" id="ARBA00004141"/>
    </source>
</evidence>
<dbReference type="AlphaFoldDB" id="A0A3B0C5F2"/>
<feature type="transmembrane region" description="Helical" evidence="5">
    <location>
        <begin position="245"/>
        <end position="267"/>
    </location>
</feature>
<feature type="transmembrane region" description="Helical" evidence="5">
    <location>
        <begin position="44"/>
        <end position="64"/>
    </location>
</feature>
<protein>
    <submittedName>
        <fullName evidence="8">VanZ family protein</fullName>
    </submittedName>
</protein>
<keyword evidence="9" id="KW-1185">Reference proteome</keyword>
<feature type="transmembrane region" description="Helical" evidence="5">
    <location>
        <begin position="142"/>
        <end position="164"/>
    </location>
</feature>
<dbReference type="Pfam" id="PF04892">
    <property type="entry name" value="VanZ"/>
    <property type="match status" value="1"/>
</dbReference>
<keyword evidence="2 5" id="KW-0812">Transmembrane</keyword>
<reference evidence="8 9" key="1">
    <citation type="journal article" date="2007" name="Int. J. Syst. Evol. Microbiol.">
        <title>Paenibacillus ginsengarvi sp. nov., isolated from soil from ginseng cultivation.</title>
        <authorList>
            <person name="Yoon M.H."/>
            <person name="Ten L.N."/>
            <person name="Im W.T."/>
        </authorList>
    </citation>
    <scope>NUCLEOTIDE SEQUENCE [LARGE SCALE GENOMIC DNA]</scope>
    <source>
        <strain evidence="8 9">KCTC 13059</strain>
    </source>
</reference>
<dbReference type="Proteomes" id="UP000282311">
    <property type="component" value="Unassembled WGS sequence"/>
</dbReference>
<dbReference type="PANTHER" id="PTHR36834">
    <property type="entry name" value="MEMBRANE PROTEIN-RELATED"/>
    <property type="match status" value="1"/>
</dbReference>
<accession>A0A3B0C5F2</accession>
<feature type="domain" description="RDD" evidence="7">
    <location>
        <begin position="215"/>
        <end position="302"/>
    </location>
</feature>
<dbReference type="EMBL" id="RBAH01000017">
    <property type="protein sequence ID" value="RKN79017.1"/>
    <property type="molecule type" value="Genomic_DNA"/>
</dbReference>
<keyword evidence="3 5" id="KW-1133">Transmembrane helix</keyword>
<organism evidence="8 9">
    <name type="scientific">Paenibacillus ginsengarvi</name>
    <dbReference type="NCBI Taxonomy" id="400777"/>
    <lineage>
        <taxon>Bacteria</taxon>
        <taxon>Bacillati</taxon>
        <taxon>Bacillota</taxon>
        <taxon>Bacilli</taxon>
        <taxon>Bacillales</taxon>
        <taxon>Paenibacillaceae</taxon>
        <taxon>Paenibacillus</taxon>
    </lineage>
</organism>
<dbReference type="InterPro" id="IPR053150">
    <property type="entry name" value="Teicoplanin_resist-assoc"/>
</dbReference>
<dbReference type="InterPro" id="IPR010432">
    <property type="entry name" value="RDD"/>
</dbReference>
<dbReference type="OrthoDB" id="4822551at2"/>
<dbReference type="InterPro" id="IPR006976">
    <property type="entry name" value="VanZ-like"/>
</dbReference>
<evidence type="ECO:0000313" key="8">
    <source>
        <dbReference type="EMBL" id="RKN79017.1"/>
    </source>
</evidence>
<evidence type="ECO:0000313" key="9">
    <source>
        <dbReference type="Proteomes" id="UP000282311"/>
    </source>
</evidence>
<keyword evidence="4 5" id="KW-0472">Membrane</keyword>
<evidence type="ECO:0000259" key="6">
    <source>
        <dbReference type="Pfam" id="PF04892"/>
    </source>
</evidence>
<comment type="subcellular location">
    <subcellularLocation>
        <location evidence="1">Membrane</location>
        <topology evidence="1">Multi-pass membrane protein</topology>
    </subcellularLocation>
</comment>
<evidence type="ECO:0000256" key="2">
    <source>
        <dbReference type="ARBA" id="ARBA00022692"/>
    </source>
</evidence>
<evidence type="ECO:0000259" key="7">
    <source>
        <dbReference type="Pfam" id="PF06271"/>
    </source>
</evidence>
<feature type="transmembrane region" description="Helical" evidence="5">
    <location>
        <begin position="316"/>
        <end position="341"/>
    </location>
</feature>
<dbReference type="PANTHER" id="PTHR36834:SF1">
    <property type="entry name" value="INTEGRAL MEMBRANE PROTEIN"/>
    <property type="match status" value="1"/>
</dbReference>
<feature type="transmembrane region" description="Helical" evidence="5">
    <location>
        <begin position="12"/>
        <end position="32"/>
    </location>
</feature>
<evidence type="ECO:0000256" key="4">
    <source>
        <dbReference type="ARBA" id="ARBA00023136"/>
    </source>
</evidence>
<sequence length="360" mass="40770">MLYAYLLPIRYAFLTFPFLAFLFTLPFLIVQYRKYGYVNKIRVIVIYSLLLYLLTALYLVILPLPATRNTCDMLREAYMSLVPFQFVRDFLKETGVQLGAPSTYLLLFRERAFLQAVFNVILLVPLGVYLRYYFRFGLIGSAVAAFALSLLFEITQVTGLYGIYECPYRLFDVDDLMLNTLGGLLGYAAAPLLMRILPPAAKLDEKVDLKSEKVGLTRRWIALQLDLLVLFPAALLFMRSGDLRIYAIVCLLYFIVLPYLTNGRTLGKAIVRIRVKGQGERVSLKELLIRYGVLYGGIAGLHALFVWGAAHDAPPLLLALCLGTTACVDIAFAIHLGLRLLSRDKILFYERWSGTKHGIF</sequence>
<name>A0A3B0C5F2_9BACL</name>
<proteinExistence type="predicted"/>
<gene>
    <name evidence="8" type="ORF">D7M11_21850</name>
</gene>
<feature type="transmembrane region" description="Helical" evidence="5">
    <location>
        <begin position="219"/>
        <end position="239"/>
    </location>
</feature>
<comment type="caution">
    <text evidence="8">The sequence shown here is derived from an EMBL/GenBank/DDBJ whole genome shotgun (WGS) entry which is preliminary data.</text>
</comment>
<evidence type="ECO:0000256" key="3">
    <source>
        <dbReference type="ARBA" id="ARBA00022989"/>
    </source>
</evidence>
<feature type="transmembrane region" description="Helical" evidence="5">
    <location>
        <begin position="288"/>
        <end position="310"/>
    </location>
</feature>
<dbReference type="RefSeq" id="WP_120749386.1">
    <property type="nucleotide sequence ID" value="NZ_RBAH01000017.1"/>
</dbReference>